<proteinExistence type="predicted"/>
<dbReference type="AlphaFoldDB" id="A0A6P1YC79"/>
<dbReference type="RefSeq" id="WP_163234702.1">
    <property type="nucleotide sequence ID" value="NZ_CP048617.1"/>
</dbReference>
<accession>A0A6P1YC79</accession>
<reference evidence="1 2" key="1">
    <citation type="submission" date="2020-02" db="EMBL/GenBank/DDBJ databases">
        <title>Thermophilic hydrogen producing bacteria, Caloranaerobacter azorensis.</title>
        <authorList>
            <person name="Baek K."/>
        </authorList>
    </citation>
    <scope>NUCLEOTIDE SEQUENCE [LARGE SCALE GENOMIC DNA]</scope>
    <source>
        <strain evidence="1 2">T3-1</strain>
    </source>
</reference>
<name>A0A6P1YC79_9FIRM</name>
<organism evidence="1 2">
    <name type="scientific">Caloranaerobacter azorensis</name>
    <dbReference type="NCBI Taxonomy" id="116090"/>
    <lineage>
        <taxon>Bacteria</taxon>
        <taxon>Bacillati</taxon>
        <taxon>Bacillota</taxon>
        <taxon>Tissierellia</taxon>
        <taxon>Tissierellales</taxon>
        <taxon>Thermohalobacteraceae</taxon>
        <taxon>Caloranaerobacter</taxon>
    </lineage>
</organism>
<evidence type="ECO:0000313" key="1">
    <source>
        <dbReference type="EMBL" id="QIB26704.1"/>
    </source>
</evidence>
<dbReference type="EMBL" id="CP048617">
    <property type="protein sequence ID" value="QIB26704.1"/>
    <property type="molecule type" value="Genomic_DNA"/>
</dbReference>
<protein>
    <submittedName>
        <fullName evidence="1">Uncharacterized protein</fullName>
    </submittedName>
</protein>
<dbReference type="KEGG" id="cazo:G3A45_04940"/>
<dbReference type="Proteomes" id="UP000464452">
    <property type="component" value="Chromosome"/>
</dbReference>
<gene>
    <name evidence="1" type="ORF">G3A45_04940</name>
</gene>
<evidence type="ECO:0000313" key="2">
    <source>
        <dbReference type="Proteomes" id="UP000464452"/>
    </source>
</evidence>
<sequence>MDTGIVLIGQGEYNKSSLIKSIKQQIMFYKKVKTYLVEELGIDESKIKIAWFNKLKPDYVKAVKEVLEYGVGEILCVYLKPTTTDIDNNIIADKIKRKVDFPEGIKVKVIDGFCNDDNIIKEIRNRIKLADMKVWN</sequence>
<dbReference type="SUPFAM" id="SSF53800">
    <property type="entry name" value="Chelatase"/>
    <property type="match status" value="1"/>
</dbReference>
<dbReference type="Gene3D" id="3.40.50.1400">
    <property type="match status" value="1"/>
</dbReference>